<protein>
    <submittedName>
        <fullName evidence="1">Uncharacterized protein</fullName>
    </submittedName>
</protein>
<dbReference type="EMBL" id="MU806049">
    <property type="protein sequence ID" value="KAJ3841190.1"/>
    <property type="molecule type" value="Genomic_DNA"/>
</dbReference>
<name>A0AA38PE05_9AGAR</name>
<evidence type="ECO:0000313" key="2">
    <source>
        <dbReference type="Proteomes" id="UP001163846"/>
    </source>
</evidence>
<accession>A0AA38PE05</accession>
<comment type="caution">
    <text evidence="1">The sequence shown here is derived from an EMBL/GenBank/DDBJ whole genome shotgun (WGS) entry which is preliminary data.</text>
</comment>
<keyword evidence="2" id="KW-1185">Reference proteome</keyword>
<sequence length="381" mass="43655">MKSEVDIELYEWDIIRTNPTVYNCIKDKLKSHTLAWIDERNREDSKQPRAREDYTEPTPKRMHFMEEIPLEEVDITQCVLVTIPEDLCQLAMSGQQIPLCILTENNLRRDKLSHLDGSPRIINISDILQKIKDLPGKAGPYCNQDLSFNGWIEATQNMFNLISSCFRSGEKSPEAIYFKQWHISFFENQTNSADLTGLWLEHEIELCEEHHIKPSAYNPLKYSSIWTRVEAKWDTIRQQARLLDLDSHIPIPELICCFNAGILSYPSFSSTFHNPFSKLSPFSQNSWENDDSEEELVNLLPSIPCCIGCRAVGHTLAGHKYAEPRGLQWATLSGQDLLTPTSPITSICIHWNEYGKCDRNCSADSHVCSLCGEDHWALQGH</sequence>
<reference evidence="1" key="1">
    <citation type="submission" date="2022-08" db="EMBL/GenBank/DDBJ databases">
        <authorList>
            <consortium name="DOE Joint Genome Institute"/>
            <person name="Min B."/>
            <person name="Riley R."/>
            <person name="Sierra-Patev S."/>
            <person name="Naranjo-Ortiz M."/>
            <person name="Looney B."/>
            <person name="Konkel Z."/>
            <person name="Slot J.C."/>
            <person name="Sakamoto Y."/>
            <person name="Steenwyk J.L."/>
            <person name="Rokas A."/>
            <person name="Carro J."/>
            <person name="Camarero S."/>
            <person name="Ferreira P."/>
            <person name="Molpeceres G."/>
            <person name="Ruiz-Duenas F.J."/>
            <person name="Serrano A."/>
            <person name="Henrissat B."/>
            <person name="Drula E."/>
            <person name="Hughes K.W."/>
            <person name="Mata J.L."/>
            <person name="Ishikawa N.K."/>
            <person name="Vargas-Isla R."/>
            <person name="Ushijima S."/>
            <person name="Smith C.A."/>
            <person name="Ahrendt S."/>
            <person name="Andreopoulos W."/>
            <person name="He G."/>
            <person name="Labutti K."/>
            <person name="Lipzen A."/>
            <person name="Ng V."/>
            <person name="Sandor L."/>
            <person name="Barry K."/>
            <person name="Martinez A.T."/>
            <person name="Xiao Y."/>
            <person name="Gibbons J.G."/>
            <person name="Terashima K."/>
            <person name="Hibbett D.S."/>
            <person name="Grigoriev I.V."/>
        </authorList>
    </citation>
    <scope>NUCLEOTIDE SEQUENCE</scope>
    <source>
        <strain evidence="1">TFB9207</strain>
    </source>
</reference>
<proteinExistence type="predicted"/>
<dbReference type="Proteomes" id="UP001163846">
    <property type="component" value="Unassembled WGS sequence"/>
</dbReference>
<gene>
    <name evidence="1" type="ORF">F5878DRAFT_639816</name>
</gene>
<organism evidence="1 2">
    <name type="scientific">Lentinula raphanica</name>
    <dbReference type="NCBI Taxonomy" id="153919"/>
    <lineage>
        <taxon>Eukaryota</taxon>
        <taxon>Fungi</taxon>
        <taxon>Dikarya</taxon>
        <taxon>Basidiomycota</taxon>
        <taxon>Agaricomycotina</taxon>
        <taxon>Agaricomycetes</taxon>
        <taxon>Agaricomycetidae</taxon>
        <taxon>Agaricales</taxon>
        <taxon>Marasmiineae</taxon>
        <taxon>Omphalotaceae</taxon>
        <taxon>Lentinula</taxon>
    </lineage>
</organism>
<evidence type="ECO:0000313" key="1">
    <source>
        <dbReference type="EMBL" id="KAJ3841190.1"/>
    </source>
</evidence>
<dbReference type="AlphaFoldDB" id="A0AA38PE05"/>